<organism evidence="2">
    <name type="scientific">Clastoptera arizonana</name>
    <name type="common">Arizona spittle bug</name>
    <dbReference type="NCBI Taxonomy" id="38151"/>
    <lineage>
        <taxon>Eukaryota</taxon>
        <taxon>Metazoa</taxon>
        <taxon>Ecdysozoa</taxon>
        <taxon>Arthropoda</taxon>
        <taxon>Hexapoda</taxon>
        <taxon>Insecta</taxon>
        <taxon>Pterygota</taxon>
        <taxon>Neoptera</taxon>
        <taxon>Paraneoptera</taxon>
        <taxon>Hemiptera</taxon>
        <taxon>Auchenorrhyncha</taxon>
        <taxon>Cercopoidea</taxon>
        <taxon>Clastopteridae</taxon>
        <taxon>Clastoptera</taxon>
    </lineage>
</organism>
<dbReference type="EMBL" id="GEDC01029082">
    <property type="protein sequence ID" value="JAS08216.1"/>
    <property type="molecule type" value="Transcribed_RNA"/>
</dbReference>
<protein>
    <recommendedName>
        <fullName evidence="3">G-protein coupled receptors family 1 profile domain-containing protein</fullName>
    </recommendedName>
</protein>
<feature type="non-terminal residue" evidence="2">
    <location>
        <position position="1"/>
    </location>
</feature>
<keyword evidence="1" id="KW-0472">Membrane</keyword>
<proteinExistence type="predicted"/>
<name>A0A1B6C3Y9_9HEMI</name>
<keyword evidence="1" id="KW-0812">Transmembrane</keyword>
<gene>
    <name evidence="2" type="ORF">g.45312</name>
</gene>
<evidence type="ECO:0008006" key="3">
    <source>
        <dbReference type="Google" id="ProtNLM"/>
    </source>
</evidence>
<accession>A0A1B6C3Y9</accession>
<reference evidence="2" key="1">
    <citation type="submission" date="2015-12" db="EMBL/GenBank/DDBJ databases">
        <title>De novo transcriptome assembly of four potential Pierce s Disease insect vectors from Arizona vineyards.</title>
        <authorList>
            <person name="Tassone E.E."/>
        </authorList>
    </citation>
    <scope>NUCLEOTIDE SEQUENCE</scope>
</reference>
<feature type="transmembrane region" description="Helical" evidence="1">
    <location>
        <begin position="78"/>
        <end position="102"/>
    </location>
</feature>
<dbReference type="Gene3D" id="1.20.1070.10">
    <property type="entry name" value="Rhodopsin 7-helix transmembrane proteins"/>
    <property type="match status" value="1"/>
</dbReference>
<evidence type="ECO:0000313" key="2">
    <source>
        <dbReference type="EMBL" id="JAS08216.1"/>
    </source>
</evidence>
<feature type="non-terminal residue" evidence="2">
    <location>
        <position position="111"/>
    </location>
</feature>
<sequence length="111" mass="12760">SLKKYSICLFFKLVHSKPFCSGTLLCICIVWCNLAVMRALCHFGRCDTKHKVLARRISRNQSLTYNACTREELAFARLMALLCVVFVLCWMPQMVSIPMAQIDPFSFSSRM</sequence>
<evidence type="ECO:0000256" key="1">
    <source>
        <dbReference type="SAM" id="Phobius"/>
    </source>
</evidence>
<keyword evidence="1" id="KW-1133">Transmembrane helix</keyword>
<dbReference type="AlphaFoldDB" id="A0A1B6C3Y9"/>
<feature type="transmembrane region" description="Helical" evidence="1">
    <location>
        <begin position="22"/>
        <end position="41"/>
    </location>
</feature>